<evidence type="ECO:0000313" key="1">
    <source>
        <dbReference type="EMBL" id="KAL3533295.1"/>
    </source>
</evidence>
<accession>A0ABD3AQ41</accession>
<dbReference type="AlphaFoldDB" id="A0ABD3AQ41"/>
<feature type="non-terminal residue" evidence="1">
    <location>
        <position position="111"/>
    </location>
</feature>
<dbReference type="EMBL" id="JBJUIK010000003">
    <property type="protein sequence ID" value="KAL3533295.1"/>
    <property type="molecule type" value="Genomic_DNA"/>
</dbReference>
<dbReference type="Proteomes" id="UP001630127">
    <property type="component" value="Unassembled WGS sequence"/>
</dbReference>
<gene>
    <name evidence="1" type="ORF">ACH5RR_006816</name>
</gene>
<proteinExistence type="predicted"/>
<dbReference type="Gene3D" id="3.40.50.2000">
    <property type="entry name" value="Glycogen Phosphorylase B"/>
    <property type="match status" value="1"/>
</dbReference>
<organism evidence="1 2">
    <name type="scientific">Cinchona calisaya</name>
    <dbReference type="NCBI Taxonomy" id="153742"/>
    <lineage>
        <taxon>Eukaryota</taxon>
        <taxon>Viridiplantae</taxon>
        <taxon>Streptophyta</taxon>
        <taxon>Embryophyta</taxon>
        <taxon>Tracheophyta</taxon>
        <taxon>Spermatophyta</taxon>
        <taxon>Magnoliopsida</taxon>
        <taxon>eudicotyledons</taxon>
        <taxon>Gunneridae</taxon>
        <taxon>Pentapetalae</taxon>
        <taxon>asterids</taxon>
        <taxon>lamiids</taxon>
        <taxon>Gentianales</taxon>
        <taxon>Rubiaceae</taxon>
        <taxon>Cinchonoideae</taxon>
        <taxon>Cinchoneae</taxon>
        <taxon>Cinchona</taxon>
    </lineage>
</organism>
<evidence type="ECO:0000313" key="2">
    <source>
        <dbReference type="Proteomes" id="UP001630127"/>
    </source>
</evidence>
<reference evidence="1 2" key="1">
    <citation type="submission" date="2024-11" db="EMBL/GenBank/DDBJ databases">
        <title>A near-complete genome assembly of Cinchona calisaya.</title>
        <authorList>
            <person name="Lian D.C."/>
            <person name="Zhao X.W."/>
            <person name="Wei L."/>
        </authorList>
    </citation>
    <scope>NUCLEOTIDE SEQUENCE [LARGE SCALE GENOMIC DNA]</scope>
    <source>
        <tissue evidence="1">Nenye</tissue>
    </source>
</reference>
<protein>
    <submittedName>
        <fullName evidence="1">Uncharacterized protein</fullName>
    </submittedName>
</protein>
<keyword evidence="2" id="KW-1185">Reference proteome</keyword>
<comment type="caution">
    <text evidence="1">The sequence shown here is derived from an EMBL/GenBank/DDBJ whole genome shotgun (WGS) entry which is preliminary data.</text>
</comment>
<name>A0ABD3AQ41_9GENT</name>
<sequence>MKMTELVFVLSPGRGYIVAIIELAKCLLEEDQRLSLTILVIKRPYSAKIDSDTEELAAINTNIRFIDRPQVDPPESMNCFEHFMPVYIDKHKSHVKDAMVNTYCQNQLLLP</sequence>